<keyword evidence="3" id="KW-0813">Transport</keyword>
<dbReference type="GO" id="GO:0015104">
    <property type="term" value="F:antimonite transmembrane transporter activity"/>
    <property type="evidence" value="ECO:0007669"/>
    <property type="project" value="TreeGrafter"/>
</dbReference>
<dbReference type="InterPro" id="IPR002657">
    <property type="entry name" value="BilAc:Na_symport/Acr3"/>
</dbReference>
<evidence type="ECO:0000256" key="2">
    <source>
        <dbReference type="ARBA" id="ARBA00010110"/>
    </source>
</evidence>
<proteinExistence type="inferred from homology"/>
<feature type="transmembrane region" description="Helical" evidence="8">
    <location>
        <begin position="28"/>
        <end position="49"/>
    </location>
</feature>
<evidence type="ECO:0000313" key="10">
    <source>
        <dbReference type="Proteomes" id="UP000306544"/>
    </source>
</evidence>
<protein>
    <submittedName>
        <fullName evidence="9">Arsenic resistance protein</fullName>
    </submittedName>
</protein>
<feature type="transmembrane region" description="Helical" evidence="8">
    <location>
        <begin position="189"/>
        <end position="207"/>
    </location>
</feature>
<evidence type="ECO:0000256" key="5">
    <source>
        <dbReference type="ARBA" id="ARBA00022692"/>
    </source>
</evidence>
<feature type="transmembrane region" description="Helical" evidence="8">
    <location>
        <begin position="157"/>
        <end position="177"/>
    </location>
</feature>
<dbReference type="InterPro" id="IPR038770">
    <property type="entry name" value="Na+/solute_symporter_sf"/>
</dbReference>
<comment type="subcellular location">
    <subcellularLocation>
        <location evidence="1">Cell membrane</location>
        <topology evidence="1">Multi-pass membrane protein</topology>
    </subcellularLocation>
</comment>
<feature type="transmembrane region" description="Helical" evidence="8">
    <location>
        <begin position="55"/>
        <end position="75"/>
    </location>
</feature>
<dbReference type="PANTHER" id="PTHR43057">
    <property type="entry name" value="ARSENITE EFFLUX TRANSPORTER"/>
    <property type="match status" value="1"/>
</dbReference>
<dbReference type="EMBL" id="VAWA01000005">
    <property type="protein sequence ID" value="TLP77184.1"/>
    <property type="molecule type" value="Genomic_DNA"/>
</dbReference>
<dbReference type="PANTHER" id="PTHR43057:SF1">
    <property type="entry name" value="ARSENICAL-RESISTANCE PROTEIN 3"/>
    <property type="match status" value="1"/>
</dbReference>
<dbReference type="GO" id="GO:0015297">
    <property type="term" value="F:antiporter activity"/>
    <property type="evidence" value="ECO:0007669"/>
    <property type="project" value="InterPro"/>
</dbReference>
<feature type="transmembrane region" description="Helical" evidence="8">
    <location>
        <begin position="82"/>
        <end position="103"/>
    </location>
</feature>
<gene>
    <name evidence="9" type="ORF">FEF27_05700</name>
</gene>
<dbReference type="Gene3D" id="1.20.1530.20">
    <property type="match status" value="1"/>
</dbReference>
<dbReference type="InterPro" id="IPR004706">
    <property type="entry name" value="Arsenical-R_Acr3"/>
</dbReference>
<keyword evidence="10" id="KW-1185">Reference proteome</keyword>
<comment type="similarity">
    <text evidence="2">Belongs to the arsenical resistance-3 (ACR3) (TC 2.A.59) family.</text>
</comment>
<sequence>MVLLTVLFLDIRFTGAGQLLKAPRTLTAVMGMNFLIIPILAFGLTALAIPGDSMLRLGVLIYLLFPCTDWFLGFIRITGGNTVLGAALIPINLCIQVTLYPFWISLFTGEPIGAVLSAFGPAALYGIGIPVGIAVAIRLGLGLAADHNAAQRFCARMSRAAPWILALTIFSLFAAFGELSVASKDFGQVLLAVFCYFVVTFILIELISRGLKLHPQDHALLTFTVSARNAPLMLAITATAFGDEPVLMAAIVLGMLLEFPHLTALTWLLRRRASSHQAPSEIRVGVG</sequence>
<evidence type="ECO:0000313" key="9">
    <source>
        <dbReference type="EMBL" id="TLP77184.1"/>
    </source>
</evidence>
<feature type="transmembrane region" description="Helical" evidence="8">
    <location>
        <begin position="247"/>
        <end position="269"/>
    </location>
</feature>
<accession>A0A5R9AGB0</accession>
<dbReference type="GO" id="GO:0015105">
    <property type="term" value="F:arsenite transmembrane transporter activity"/>
    <property type="evidence" value="ECO:0007669"/>
    <property type="project" value="TreeGrafter"/>
</dbReference>
<name>A0A5R9AGB0_9MICC</name>
<dbReference type="OrthoDB" id="3254016at2"/>
<dbReference type="Proteomes" id="UP000306544">
    <property type="component" value="Unassembled WGS sequence"/>
</dbReference>
<organism evidence="9 10">
    <name type="scientific">Nesterenkonia sphaerica</name>
    <dbReference type="NCBI Taxonomy" id="1804988"/>
    <lineage>
        <taxon>Bacteria</taxon>
        <taxon>Bacillati</taxon>
        <taxon>Actinomycetota</taxon>
        <taxon>Actinomycetes</taxon>
        <taxon>Micrococcales</taxon>
        <taxon>Micrococcaceae</taxon>
        <taxon>Nesterenkonia</taxon>
    </lineage>
</organism>
<feature type="transmembrane region" description="Helical" evidence="8">
    <location>
        <begin position="219"/>
        <end position="241"/>
    </location>
</feature>
<keyword evidence="4" id="KW-1003">Cell membrane</keyword>
<feature type="transmembrane region" description="Helical" evidence="8">
    <location>
        <begin position="123"/>
        <end position="145"/>
    </location>
</feature>
<dbReference type="AlphaFoldDB" id="A0A5R9AGB0"/>
<evidence type="ECO:0000256" key="1">
    <source>
        <dbReference type="ARBA" id="ARBA00004651"/>
    </source>
</evidence>
<keyword evidence="7 8" id="KW-0472">Membrane</keyword>
<evidence type="ECO:0000256" key="3">
    <source>
        <dbReference type="ARBA" id="ARBA00022448"/>
    </source>
</evidence>
<dbReference type="Pfam" id="PF01758">
    <property type="entry name" value="SBF"/>
    <property type="match status" value="1"/>
</dbReference>
<evidence type="ECO:0000256" key="7">
    <source>
        <dbReference type="ARBA" id="ARBA00023136"/>
    </source>
</evidence>
<keyword evidence="6 8" id="KW-1133">Transmembrane helix</keyword>
<reference evidence="9 10" key="1">
    <citation type="submission" date="2019-05" db="EMBL/GenBank/DDBJ databases">
        <title>Nesterenkonia sp. GY239, isolated from the Southern Atlantic Ocean.</title>
        <authorList>
            <person name="Zhang G."/>
        </authorList>
    </citation>
    <scope>NUCLEOTIDE SEQUENCE [LARGE SCALE GENOMIC DNA]</scope>
    <source>
        <strain evidence="9 10">GY239</strain>
    </source>
</reference>
<comment type="caution">
    <text evidence="9">The sequence shown here is derived from an EMBL/GenBank/DDBJ whole genome shotgun (WGS) entry which is preliminary data.</text>
</comment>
<dbReference type="RefSeq" id="WP_138169889.1">
    <property type="nucleotide sequence ID" value="NZ_VAWA01000005.1"/>
</dbReference>
<dbReference type="GO" id="GO:0005886">
    <property type="term" value="C:plasma membrane"/>
    <property type="evidence" value="ECO:0007669"/>
    <property type="project" value="UniProtKB-SubCell"/>
</dbReference>
<evidence type="ECO:0000256" key="4">
    <source>
        <dbReference type="ARBA" id="ARBA00022475"/>
    </source>
</evidence>
<evidence type="ECO:0000256" key="8">
    <source>
        <dbReference type="SAM" id="Phobius"/>
    </source>
</evidence>
<keyword evidence="5 8" id="KW-0812">Transmembrane</keyword>
<evidence type="ECO:0000256" key="6">
    <source>
        <dbReference type="ARBA" id="ARBA00022989"/>
    </source>
</evidence>